<evidence type="ECO:0000259" key="13">
    <source>
        <dbReference type="SMART" id="SM00199"/>
    </source>
</evidence>
<dbReference type="GO" id="GO:0048020">
    <property type="term" value="F:CCR chemokine receptor binding"/>
    <property type="evidence" value="ECO:0007669"/>
    <property type="project" value="TreeGrafter"/>
</dbReference>
<reference evidence="14" key="1">
    <citation type="submission" date="2019-05" db="EMBL/GenBank/DDBJ databases">
        <authorList>
            <person name="Zhang S."/>
            <person name="Liu J."/>
        </authorList>
    </citation>
    <scope>NUCLEOTIDE SEQUENCE [LARGE SCALE GENOMIC DNA]</scope>
</reference>
<reference evidence="14" key="3">
    <citation type="submission" date="2025-09" db="UniProtKB">
        <authorList>
            <consortium name="Ensembl"/>
        </authorList>
    </citation>
    <scope>IDENTIFICATION</scope>
</reference>
<dbReference type="AlphaFoldDB" id="A0A8C0AHU1"/>
<evidence type="ECO:0000313" key="14">
    <source>
        <dbReference type="Ensembl" id="ENSBGRP00000033130.1"/>
    </source>
</evidence>
<dbReference type="GO" id="GO:0005615">
    <property type="term" value="C:extracellular space"/>
    <property type="evidence" value="ECO:0007669"/>
    <property type="project" value="UniProtKB-KW"/>
</dbReference>
<dbReference type="Pfam" id="PF00048">
    <property type="entry name" value="IL8"/>
    <property type="match status" value="1"/>
</dbReference>
<keyword evidence="8" id="KW-0395">Inflammatory response</keyword>
<evidence type="ECO:0000256" key="4">
    <source>
        <dbReference type="ARBA" id="ARBA00022514"/>
    </source>
</evidence>
<evidence type="ECO:0000256" key="1">
    <source>
        <dbReference type="ARBA" id="ARBA00004613"/>
    </source>
</evidence>
<comment type="subcellular location">
    <subcellularLocation>
        <location evidence="1">Secreted</location>
    </subcellularLocation>
</comment>
<dbReference type="GO" id="GO:0048245">
    <property type="term" value="P:eosinophil chemotaxis"/>
    <property type="evidence" value="ECO:0007669"/>
    <property type="project" value="TreeGrafter"/>
</dbReference>
<evidence type="ECO:0000256" key="8">
    <source>
        <dbReference type="ARBA" id="ARBA00023198"/>
    </source>
</evidence>
<dbReference type="PANTHER" id="PTHR12015:SF70">
    <property type="entry name" value="C-C MOTIF CHEMOKINE 25"/>
    <property type="match status" value="1"/>
</dbReference>
<dbReference type="Gene3D" id="2.40.50.40">
    <property type="match status" value="1"/>
</dbReference>
<feature type="compositionally biased region" description="Polar residues" evidence="11">
    <location>
        <begin position="315"/>
        <end position="331"/>
    </location>
</feature>
<keyword evidence="6 12" id="KW-0732">Signal</keyword>
<feature type="chain" id="PRO_5034989751" description="C-C motif chemokine 25" evidence="12">
    <location>
        <begin position="21"/>
        <end position="348"/>
    </location>
</feature>
<dbReference type="SMART" id="SM00199">
    <property type="entry name" value="SCY"/>
    <property type="match status" value="1"/>
</dbReference>
<reference evidence="14" key="2">
    <citation type="submission" date="2025-08" db="UniProtKB">
        <authorList>
            <consortium name="Ensembl"/>
        </authorList>
    </citation>
    <scope>IDENTIFICATION</scope>
</reference>
<feature type="domain" description="Chemokine interleukin-8-like" evidence="13">
    <location>
        <begin position="225"/>
        <end position="288"/>
    </location>
</feature>
<protein>
    <recommendedName>
        <fullName evidence="9">C-C motif chemokine 25</fullName>
    </recommendedName>
    <alternativeName>
        <fullName evidence="10">Small-inducible cytokine A25</fullName>
    </alternativeName>
</protein>
<feature type="signal peptide" evidence="12">
    <location>
        <begin position="1"/>
        <end position="20"/>
    </location>
</feature>
<dbReference type="GO" id="GO:0030335">
    <property type="term" value="P:positive regulation of cell migration"/>
    <property type="evidence" value="ECO:0007669"/>
    <property type="project" value="TreeGrafter"/>
</dbReference>
<keyword evidence="7" id="KW-1015">Disulfide bond</keyword>
<evidence type="ECO:0000256" key="10">
    <source>
        <dbReference type="ARBA" id="ARBA00077260"/>
    </source>
</evidence>
<evidence type="ECO:0000256" key="9">
    <source>
        <dbReference type="ARBA" id="ARBA00070046"/>
    </source>
</evidence>
<dbReference type="Ensembl" id="ENSBGRT00000038287.1">
    <property type="protein sequence ID" value="ENSBGRP00000033130.1"/>
    <property type="gene ID" value="ENSBGRG00000020776.1"/>
</dbReference>
<organism evidence="14 15">
    <name type="scientific">Bos mutus grunniens</name>
    <name type="common">Wild yak</name>
    <name type="synonym">Bos grunniens</name>
    <dbReference type="NCBI Taxonomy" id="30521"/>
    <lineage>
        <taxon>Eukaryota</taxon>
        <taxon>Metazoa</taxon>
        <taxon>Chordata</taxon>
        <taxon>Craniata</taxon>
        <taxon>Vertebrata</taxon>
        <taxon>Euteleostomi</taxon>
        <taxon>Mammalia</taxon>
        <taxon>Eutheria</taxon>
        <taxon>Laurasiatheria</taxon>
        <taxon>Artiodactyla</taxon>
        <taxon>Ruminantia</taxon>
        <taxon>Pecora</taxon>
        <taxon>Bovidae</taxon>
        <taxon>Bovinae</taxon>
        <taxon>Bos</taxon>
    </lineage>
</organism>
<feature type="region of interest" description="Disordered" evidence="11">
    <location>
        <begin position="298"/>
        <end position="348"/>
    </location>
</feature>
<name>A0A8C0AHU1_BOSMU</name>
<evidence type="ECO:0000313" key="15">
    <source>
        <dbReference type="Proteomes" id="UP000694520"/>
    </source>
</evidence>
<accession>A0A8C0AHU1</accession>
<evidence type="ECO:0000256" key="5">
    <source>
        <dbReference type="ARBA" id="ARBA00022525"/>
    </source>
</evidence>
<keyword evidence="15" id="KW-1185">Reference proteome</keyword>
<feature type="region of interest" description="Disordered" evidence="11">
    <location>
        <begin position="86"/>
        <end position="112"/>
    </location>
</feature>
<evidence type="ECO:0000256" key="11">
    <source>
        <dbReference type="SAM" id="MobiDB-lite"/>
    </source>
</evidence>
<dbReference type="GO" id="GO:0070098">
    <property type="term" value="P:chemokine-mediated signaling pathway"/>
    <property type="evidence" value="ECO:0007669"/>
    <property type="project" value="TreeGrafter"/>
</dbReference>
<dbReference type="SUPFAM" id="SSF54117">
    <property type="entry name" value="Interleukin 8-like chemokines"/>
    <property type="match status" value="1"/>
</dbReference>
<dbReference type="InterPro" id="IPR001811">
    <property type="entry name" value="Chemokine_IL8-like_dom"/>
</dbReference>
<dbReference type="InterPro" id="IPR036048">
    <property type="entry name" value="Interleukin_8-like_sf"/>
</dbReference>
<dbReference type="PANTHER" id="PTHR12015">
    <property type="entry name" value="SMALL INDUCIBLE CYTOKINE A"/>
    <property type="match status" value="1"/>
</dbReference>
<evidence type="ECO:0000256" key="7">
    <source>
        <dbReference type="ARBA" id="ARBA00023157"/>
    </source>
</evidence>
<keyword evidence="4" id="KW-0202">Cytokine</keyword>
<feature type="compositionally biased region" description="Low complexity" evidence="11">
    <location>
        <begin position="15"/>
        <end position="34"/>
    </location>
</feature>
<feature type="compositionally biased region" description="Polar residues" evidence="11">
    <location>
        <begin position="338"/>
        <end position="348"/>
    </location>
</feature>
<dbReference type="InterPro" id="IPR039809">
    <property type="entry name" value="Chemokine_b/g/d"/>
</dbReference>
<dbReference type="GO" id="GO:0008009">
    <property type="term" value="F:chemokine activity"/>
    <property type="evidence" value="ECO:0007669"/>
    <property type="project" value="InterPro"/>
</dbReference>
<keyword evidence="3" id="KW-0145">Chemotaxis</keyword>
<evidence type="ECO:0000256" key="12">
    <source>
        <dbReference type="SAM" id="SignalP"/>
    </source>
</evidence>
<dbReference type="GeneTree" id="ENSGT01130000278316"/>
<proteinExistence type="inferred from homology"/>
<keyword evidence="5" id="KW-0964">Secreted</keyword>
<evidence type="ECO:0000256" key="6">
    <source>
        <dbReference type="ARBA" id="ARBA00022729"/>
    </source>
</evidence>
<evidence type="ECO:0000256" key="2">
    <source>
        <dbReference type="ARBA" id="ARBA00010868"/>
    </source>
</evidence>
<dbReference type="GO" id="GO:0061844">
    <property type="term" value="P:antimicrobial humoral immune response mediated by antimicrobial peptide"/>
    <property type="evidence" value="ECO:0007669"/>
    <property type="project" value="TreeGrafter"/>
</dbReference>
<dbReference type="Proteomes" id="UP000694520">
    <property type="component" value="Chromosome 8"/>
</dbReference>
<feature type="region of interest" description="Disordered" evidence="11">
    <location>
        <begin position="15"/>
        <end position="43"/>
    </location>
</feature>
<sequence length="348" mass="37423">RFRSASVALAVAAATATAAAAPPQRARPAPARGPDTPPRRARPLAGVRHGALLIGPRCCRGAPGRAAGAGLPAGAACEELGGRQRRAGGQRWPRRGPAVAWPTEADGRRRPKSRSLCPGHGVCLAPVYPAASSAAVTNLQAHLKLDWLCFKGSGAVVTNSYSIEPCSARYGVRKEIKWIPQQVLILKVGARRGGPACTMNPWLLVCLVACFAVAWGPTVHAQGAFEDCCLAYHRRARLSLLRHAQSYHRQDVSGSCNLPAVIFFLPQKNKMVCGRPGDRWVRAWMKILDARKNSQYHHSTRRNFQVPHSGVRKLSSGTSTLPLSRFSGPTRNNKRKTSLLSTANPAGP</sequence>
<dbReference type="FunFam" id="2.40.50.40:FF:000026">
    <property type="entry name" value="C-C motif chemokine 25"/>
    <property type="match status" value="1"/>
</dbReference>
<evidence type="ECO:0000256" key="3">
    <source>
        <dbReference type="ARBA" id="ARBA00022500"/>
    </source>
</evidence>
<comment type="similarity">
    <text evidence="2">Belongs to the intercrine beta (chemokine CC) family.</text>
</comment>
<dbReference type="GO" id="GO:0006954">
    <property type="term" value="P:inflammatory response"/>
    <property type="evidence" value="ECO:0007669"/>
    <property type="project" value="UniProtKB-KW"/>
</dbReference>